<proteinExistence type="inferred from homology"/>
<dbReference type="PANTHER" id="PTHR10357">
    <property type="entry name" value="ALPHA-AMYLASE FAMILY MEMBER"/>
    <property type="match status" value="1"/>
</dbReference>
<keyword evidence="9" id="KW-0378">Hydrolase</keyword>
<organism evidence="9 10">
    <name type="scientific">Legionella busanensis</name>
    <dbReference type="NCBI Taxonomy" id="190655"/>
    <lineage>
        <taxon>Bacteria</taxon>
        <taxon>Pseudomonadati</taxon>
        <taxon>Pseudomonadota</taxon>
        <taxon>Gammaproteobacteria</taxon>
        <taxon>Legionellales</taxon>
        <taxon>Legionellaceae</taxon>
        <taxon>Legionella</taxon>
    </lineage>
</organism>
<feature type="domain" description="Glycosyl hydrolase family 13 catalytic" evidence="8">
    <location>
        <begin position="17"/>
        <end position="416"/>
    </location>
</feature>
<evidence type="ECO:0000256" key="1">
    <source>
        <dbReference type="ARBA" id="ARBA00001595"/>
    </source>
</evidence>
<dbReference type="Proteomes" id="UP000254794">
    <property type="component" value="Unassembled WGS sequence"/>
</dbReference>
<dbReference type="SUPFAM" id="SSF56112">
    <property type="entry name" value="Protein kinase-like (PK-like)"/>
    <property type="match status" value="1"/>
</dbReference>
<accession>A0A378JHX9</accession>
<comment type="similarity">
    <text evidence="2">Belongs to the glycosyl hydrolase 13 family. TreS subfamily.</text>
</comment>
<dbReference type="InterPro" id="IPR017853">
    <property type="entry name" value="GH"/>
</dbReference>
<dbReference type="Gene3D" id="3.90.400.10">
    <property type="entry name" value="Oligo-1,6-glucosidase, Domain 2"/>
    <property type="match status" value="1"/>
</dbReference>
<dbReference type="InterPro" id="IPR045857">
    <property type="entry name" value="O16G_dom_2"/>
</dbReference>
<evidence type="ECO:0000259" key="8">
    <source>
        <dbReference type="SMART" id="SM00642"/>
    </source>
</evidence>
<evidence type="ECO:0000256" key="3">
    <source>
        <dbReference type="ARBA" id="ARBA00012619"/>
    </source>
</evidence>
<dbReference type="CDD" id="cd11334">
    <property type="entry name" value="AmyAc_TreS"/>
    <property type="match status" value="1"/>
</dbReference>
<dbReference type="SUPFAM" id="SSF51445">
    <property type="entry name" value="(Trans)glycosidases"/>
    <property type="match status" value="1"/>
</dbReference>
<evidence type="ECO:0000256" key="4">
    <source>
        <dbReference type="ARBA" id="ARBA00022723"/>
    </source>
</evidence>
<dbReference type="OrthoDB" id="9805159at2"/>
<dbReference type="AlphaFoldDB" id="A0A378JHX9"/>
<dbReference type="InterPro" id="IPR032091">
    <property type="entry name" value="Malt_amylase-like_C"/>
</dbReference>
<dbReference type="Pfam" id="PF00128">
    <property type="entry name" value="Alpha-amylase"/>
    <property type="match status" value="1"/>
</dbReference>
<reference evidence="9 10" key="1">
    <citation type="submission" date="2018-06" db="EMBL/GenBank/DDBJ databases">
        <authorList>
            <consortium name="Pathogen Informatics"/>
            <person name="Doyle S."/>
        </authorList>
    </citation>
    <scope>NUCLEOTIDE SEQUENCE [LARGE SCALE GENOMIC DNA]</scope>
    <source>
        <strain evidence="9 10">NCTC13316</strain>
    </source>
</reference>
<protein>
    <recommendedName>
        <fullName evidence="3">maltose alpha-D-glucosyltransferase</fullName>
        <ecNumber evidence="3">5.4.99.16</ecNumber>
    </recommendedName>
    <alternativeName>
        <fullName evidence="7">Maltose alpha-D-glucosyltransferase</fullName>
    </alternativeName>
</protein>
<dbReference type="InterPro" id="IPR006047">
    <property type="entry name" value="GH13_cat_dom"/>
</dbReference>
<dbReference type="Gene3D" id="3.20.20.80">
    <property type="entry name" value="Glycosidases"/>
    <property type="match status" value="1"/>
</dbReference>
<gene>
    <name evidence="9" type="primary">treS</name>
    <name evidence="9" type="ORF">NCTC13316_00452</name>
</gene>
<dbReference type="RefSeq" id="WP_115330094.1">
    <property type="nucleotide sequence ID" value="NZ_CAAAHP010000004.1"/>
</dbReference>
<dbReference type="SMART" id="SM00642">
    <property type="entry name" value="Aamy"/>
    <property type="match status" value="1"/>
</dbReference>
<dbReference type="PANTHER" id="PTHR10357:SF219">
    <property type="entry name" value="MALTOSE ALPHA-D-GLUCOSYLTRANSFERASE"/>
    <property type="match status" value="1"/>
</dbReference>
<dbReference type="GO" id="GO:0016798">
    <property type="term" value="F:hydrolase activity, acting on glycosyl bonds"/>
    <property type="evidence" value="ECO:0007669"/>
    <property type="project" value="UniProtKB-KW"/>
</dbReference>
<dbReference type="InterPro" id="IPR012810">
    <property type="entry name" value="TreS/a-amylase_N"/>
</dbReference>
<evidence type="ECO:0000256" key="7">
    <source>
        <dbReference type="ARBA" id="ARBA00031378"/>
    </source>
</evidence>
<dbReference type="SUPFAM" id="SSF51011">
    <property type="entry name" value="Glycosyl hydrolase domain"/>
    <property type="match status" value="1"/>
</dbReference>
<dbReference type="FunFam" id="3.20.20.80:FF:000055">
    <property type="entry name" value="Trehalose synthase"/>
    <property type="match status" value="1"/>
</dbReference>
<evidence type="ECO:0000256" key="2">
    <source>
        <dbReference type="ARBA" id="ARBA00005496"/>
    </source>
</evidence>
<name>A0A378JHX9_9GAMM</name>
<dbReference type="GO" id="GO:0046872">
    <property type="term" value="F:metal ion binding"/>
    <property type="evidence" value="ECO:0007669"/>
    <property type="project" value="UniProtKB-KW"/>
</dbReference>
<evidence type="ECO:0000313" key="10">
    <source>
        <dbReference type="Proteomes" id="UP000254794"/>
    </source>
</evidence>
<keyword evidence="5" id="KW-0106">Calcium</keyword>
<dbReference type="EMBL" id="UGOD01000001">
    <property type="protein sequence ID" value="STX50371.1"/>
    <property type="molecule type" value="Genomic_DNA"/>
</dbReference>
<dbReference type="InterPro" id="IPR011009">
    <property type="entry name" value="Kinase-like_dom_sf"/>
</dbReference>
<keyword evidence="10" id="KW-1185">Reference proteome</keyword>
<evidence type="ECO:0000256" key="5">
    <source>
        <dbReference type="ARBA" id="ARBA00022837"/>
    </source>
</evidence>
<dbReference type="Gene3D" id="3.90.1200.10">
    <property type="match status" value="1"/>
</dbReference>
<dbReference type="EC" id="5.4.99.16" evidence="3"/>
<dbReference type="NCBIfam" id="TIGR02456">
    <property type="entry name" value="treS_nterm"/>
    <property type="match status" value="1"/>
</dbReference>
<dbReference type="Pfam" id="PF16657">
    <property type="entry name" value="Malt_amylase_C"/>
    <property type="match status" value="1"/>
</dbReference>
<evidence type="ECO:0000313" key="9">
    <source>
        <dbReference type="EMBL" id="STX50371.1"/>
    </source>
</evidence>
<evidence type="ECO:0000256" key="6">
    <source>
        <dbReference type="ARBA" id="ARBA00023235"/>
    </source>
</evidence>
<dbReference type="Gene3D" id="2.60.40.1180">
    <property type="entry name" value="Golgi alpha-mannosidase II"/>
    <property type="match status" value="1"/>
</dbReference>
<comment type="catalytic activity">
    <reaction evidence="1">
        <text>D-maltose = alpha,alpha-trehalose</text>
        <dbReference type="Rhea" id="RHEA:15145"/>
        <dbReference type="ChEBI" id="CHEBI:16551"/>
        <dbReference type="ChEBI" id="CHEBI:17306"/>
        <dbReference type="EC" id="5.4.99.16"/>
    </reaction>
</comment>
<keyword evidence="9" id="KW-0326">Glycosidase</keyword>
<dbReference type="GO" id="GO:0005975">
    <property type="term" value="P:carbohydrate metabolic process"/>
    <property type="evidence" value="ECO:0007669"/>
    <property type="project" value="InterPro"/>
</dbReference>
<keyword evidence="6" id="KW-0413">Isomerase</keyword>
<keyword evidence="4" id="KW-0479">Metal-binding</keyword>
<dbReference type="GO" id="GO:0047471">
    <property type="term" value="F:maltose alpha-D-glucosyltransferase activity"/>
    <property type="evidence" value="ECO:0007669"/>
    <property type="project" value="UniProtKB-EC"/>
</dbReference>
<dbReference type="InterPro" id="IPR013780">
    <property type="entry name" value="Glyco_hydro_b"/>
</dbReference>
<sequence>MTELTQTEWYKDAVIYQIHVRSFYDSNDDGIGDFKGLIQKLDYIEFLGVNTIWLLPFYPSPLKDEGYDIADYMSINPIYGTLRDFKKFLKEAHARNIRVITELVINHTSNQHEWFIKSRSAKPGSYWRNFYVWSDTAEEYSDARIIFRDFEPSNWTWDHIANAYYWHRFYAHQPDLNYDNPAVQKEIFKIVDFWLGLGVDGLRLDAIPYLFQREGTNCENLPETHEFLKKLNRHITSKFENRFLLAEANQWPEDAVNYFGKGDECQMAFHFPLMPRMYMAVQMEDRFPIIDIIEQTPPIPQNCQWAIFLRNHDELTLEMVTDEERDYMYRMYGQDQQMRINLGIRRRLAPLMGGDRRKIELLNALLFSMPGTPVMYYGDEIGMGDNIYLGDRNGVRTPMQWSNDNNAGFSNATPQKLYLPVIIDPEYNYQAVNVNLQQQNSQSLLWWMKRLIEVHGLYIAFSRGTIEFLNSDNTKILAFYRIYKEQVILVLINLSRFTQSFKLDLSKYANHSLTEVFGKSSFPIITDIPYFFVLCPYGFLWLEINKPDTQHKIAATHKHEVLSIKDKWCDLLASSEKKKLEKILAHYLVDCRWFRAKNHAIAKVAITDNILIKNSATPVYLLLVNVEFNDKEAEQYFMFITAETNEDNLYASDQPAKIICSLVDKNKKISYLIDAMYSLVAWKEVFHLFSANKILAGANGNLEVKANGLYKKIVSHQDESIEIKALAVEQSNTSILYGKTALLKIYRRCEFEENPEVEISQFLAQQKDFKSSKIACTLKYHYKNKMMTVGIVQEYIPNEGNAWEYTVNSIANLIEQMDLSIPAKITSSRVYPWQKIIPSLPKEIVESLGLYAHTVIILAERTAQMHIALAAETDNKHFATENFSLFDQRSLYQSLRNAFIKTSALFKSATIKLDDVLQKKINKFTTDKDLLLDQVKAILRHKIGGRKIRCHGDYHLGQILYTGNDFVIIDYEGEPGRPLSERKIKRPPLRDVAGILRSFHYALYTVLNNKTVFSTAHHFDAEEWYCWICHLFINTYLEYPGIKNLMPKETECFALLLKAFMFEKVLHEIEYEINNRPDWLYVPCKGLIQLLE</sequence>